<proteinExistence type="inferred from homology"/>
<feature type="domain" description="DUF4367" evidence="5">
    <location>
        <begin position="313"/>
        <end position="364"/>
    </location>
</feature>
<keyword evidence="3" id="KW-0812">Transmembrane</keyword>
<dbReference type="OrthoDB" id="2079550at2"/>
<dbReference type="InterPro" id="IPR041916">
    <property type="entry name" value="Anti_sigma_zinc_sf"/>
</dbReference>
<dbReference type="EMBL" id="CP002131">
    <property type="protein sequence ID" value="ADL07637.1"/>
    <property type="molecule type" value="Genomic_DNA"/>
</dbReference>
<sequence length="368" mass="41019">MCYDEGVLQAFMDGELSREEENEIRVHLETCKTCTQQVGELKALNDFARSKLAVGFNPGEEYIKKRFKYVMMRKGVSDLVRKYGRAIAGFAAALLVSSTLWFAPVRDAAADFLSIFRISKVQAVKITLEDLEHIKQQLNGRGIRDIDLKQYGRVKATGGGFEEVKPEEIGLLPEKVGFNFRSLKAPGGFKLASAALEKPMRIEITPNVANMNKLISTLGGTKLLPEELDGKTFVINTKGTVQQYFIQNTAKSEEYKSFSLTQMGAPNIQVPEGVDLEAVRQAVLALPFLPDNLREQLYGIEDWNTTVPLPVPAEEVDTEEIIVNGKPGLLMKKSWGYNAIIWIDGETIFNIEGNLSQQELLQIASLLR</sequence>
<evidence type="ECO:0000259" key="5">
    <source>
        <dbReference type="Pfam" id="PF14285"/>
    </source>
</evidence>
<evidence type="ECO:0000313" key="6">
    <source>
        <dbReference type="EMBL" id="ADL07637.1"/>
    </source>
</evidence>
<dbReference type="InterPro" id="IPR027383">
    <property type="entry name" value="Znf_put"/>
</dbReference>
<dbReference type="AlphaFoldDB" id="D9S2L0"/>
<evidence type="ECO:0000313" key="7">
    <source>
        <dbReference type="Proteomes" id="UP000000272"/>
    </source>
</evidence>
<dbReference type="STRING" id="555079.Toce_0875"/>
<reference evidence="6 7" key="1">
    <citation type="journal article" date="2010" name="Stand. Genomic Sci.">
        <title>Complete genome sequence of Thermosediminibacter oceani type strain (JW/IW-1228P).</title>
        <authorList>
            <person name="Pitluck S."/>
            <person name="Yasawong M."/>
            <person name="Munk C."/>
            <person name="Nolan M."/>
            <person name="Lapidus A."/>
            <person name="Lucas S."/>
            <person name="Glavina Del Rio T."/>
            <person name="Tice H."/>
            <person name="Cheng J.F."/>
            <person name="Bruce D."/>
            <person name="Detter C."/>
            <person name="Tapia R."/>
            <person name="Han C."/>
            <person name="Goodwin L."/>
            <person name="Liolios K."/>
            <person name="Ivanova N."/>
            <person name="Mavromatis K."/>
            <person name="Mikhailova N."/>
            <person name="Pati A."/>
            <person name="Chen A."/>
            <person name="Palaniappan K."/>
            <person name="Land M."/>
            <person name="Hauser L."/>
            <person name="Chang Y.J."/>
            <person name="Jeffries C.D."/>
            <person name="Rohde M."/>
            <person name="Spring S."/>
            <person name="Sikorski J."/>
            <person name="Goker M."/>
            <person name="Woyke T."/>
            <person name="Bristow J."/>
            <person name="Eisen J.A."/>
            <person name="Markowitz V."/>
            <person name="Hugenholtz P."/>
            <person name="Kyrpides N.C."/>
            <person name="Klenk H.P."/>
        </authorList>
    </citation>
    <scope>NUCLEOTIDE SEQUENCE [LARGE SCALE GENOMIC DNA]</scope>
    <source>
        <strain evidence="7">ATCC BAA-1034 / DSM 16646 / JW/IW-1228P</strain>
    </source>
</reference>
<dbReference type="RefSeq" id="WP_013275680.1">
    <property type="nucleotide sequence ID" value="NC_014377.1"/>
</dbReference>
<protein>
    <recommendedName>
        <fullName evidence="2">Anti-sigma-W factor RsiW</fullName>
    </recommendedName>
</protein>
<dbReference type="HOGENOM" id="CLU_058827_0_0_9"/>
<dbReference type="KEGG" id="toc:Toce_0875"/>
<feature type="transmembrane region" description="Helical" evidence="3">
    <location>
        <begin position="83"/>
        <end position="103"/>
    </location>
</feature>
<dbReference type="Pfam" id="PF13490">
    <property type="entry name" value="zf-HC2"/>
    <property type="match status" value="1"/>
</dbReference>
<evidence type="ECO:0000256" key="1">
    <source>
        <dbReference type="ARBA" id="ARBA00024353"/>
    </source>
</evidence>
<evidence type="ECO:0000259" key="4">
    <source>
        <dbReference type="Pfam" id="PF13490"/>
    </source>
</evidence>
<dbReference type="InterPro" id="IPR025377">
    <property type="entry name" value="DUF4367"/>
</dbReference>
<dbReference type="eggNOG" id="COG5662">
    <property type="taxonomic scope" value="Bacteria"/>
</dbReference>
<name>D9S2L0_THEOJ</name>
<evidence type="ECO:0000256" key="2">
    <source>
        <dbReference type="ARBA" id="ARBA00024438"/>
    </source>
</evidence>
<dbReference type="Proteomes" id="UP000000272">
    <property type="component" value="Chromosome"/>
</dbReference>
<keyword evidence="3" id="KW-1133">Transmembrane helix</keyword>
<evidence type="ECO:0000256" key="3">
    <source>
        <dbReference type="SAM" id="Phobius"/>
    </source>
</evidence>
<keyword evidence="3" id="KW-0472">Membrane</keyword>
<feature type="domain" description="Putative zinc-finger" evidence="4">
    <location>
        <begin position="8"/>
        <end position="34"/>
    </location>
</feature>
<accession>D9S2L0</accession>
<comment type="similarity">
    <text evidence="1">Belongs to the zinc-associated anti-sigma factor (ZAS) superfamily. Anti-sigma-W factor family.</text>
</comment>
<dbReference type="Gene3D" id="1.10.10.1320">
    <property type="entry name" value="Anti-sigma factor, zinc-finger domain"/>
    <property type="match status" value="1"/>
</dbReference>
<keyword evidence="7" id="KW-1185">Reference proteome</keyword>
<gene>
    <name evidence="6" type="ordered locus">Toce_0875</name>
</gene>
<dbReference type="Pfam" id="PF14285">
    <property type="entry name" value="DUF4367"/>
    <property type="match status" value="1"/>
</dbReference>
<organism evidence="6 7">
    <name type="scientific">Thermosediminibacter oceani (strain ATCC BAA-1034 / DSM 16646 / JW/IW-1228P)</name>
    <dbReference type="NCBI Taxonomy" id="555079"/>
    <lineage>
        <taxon>Bacteria</taxon>
        <taxon>Bacillati</taxon>
        <taxon>Bacillota</taxon>
        <taxon>Clostridia</taxon>
        <taxon>Thermosediminibacterales</taxon>
        <taxon>Thermosediminibacteraceae</taxon>
        <taxon>Thermosediminibacter</taxon>
    </lineage>
</organism>